<dbReference type="Pfam" id="PF02633">
    <property type="entry name" value="Creatininase"/>
    <property type="match status" value="1"/>
</dbReference>
<dbReference type="PANTHER" id="PTHR35005:SF1">
    <property type="entry name" value="2-AMINO-5-FORMYLAMINO-6-RIBOSYLAMINOPYRIMIDIN-4(3H)-ONE 5'-MONOPHOSPHATE DEFORMYLASE"/>
    <property type="match status" value="1"/>
</dbReference>
<dbReference type="InterPro" id="IPR024087">
    <property type="entry name" value="Creatininase-like_sf"/>
</dbReference>
<evidence type="ECO:0000313" key="6">
    <source>
        <dbReference type="EMBL" id="OLZ52571.1"/>
    </source>
</evidence>
<organism evidence="6 7">
    <name type="scientific">Amycolatopsis coloradensis</name>
    <dbReference type="NCBI Taxonomy" id="76021"/>
    <lineage>
        <taxon>Bacteria</taxon>
        <taxon>Bacillati</taxon>
        <taxon>Actinomycetota</taxon>
        <taxon>Actinomycetes</taxon>
        <taxon>Pseudonocardiales</taxon>
        <taxon>Pseudonocardiaceae</taxon>
        <taxon>Amycolatopsis</taxon>
    </lineage>
</organism>
<dbReference type="InterPro" id="IPR003785">
    <property type="entry name" value="Creatininase/forma_Hydrolase"/>
</dbReference>
<dbReference type="GO" id="GO:0009231">
    <property type="term" value="P:riboflavin biosynthetic process"/>
    <property type="evidence" value="ECO:0007669"/>
    <property type="project" value="TreeGrafter"/>
</dbReference>
<gene>
    <name evidence="6" type="ORF">BS329_14830</name>
</gene>
<evidence type="ECO:0000256" key="3">
    <source>
        <dbReference type="ARBA" id="ARBA00022801"/>
    </source>
</evidence>
<evidence type="ECO:0000256" key="2">
    <source>
        <dbReference type="ARBA" id="ARBA00022723"/>
    </source>
</evidence>
<dbReference type="Gene3D" id="3.40.50.10310">
    <property type="entry name" value="Creatininase"/>
    <property type="match status" value="1"/>
</dbReference>
<protein>
    <submittedName>
        <fullName evidence="6">Creatinine amidohydrolase</fullName>
    </submittedName>
</protein>
<evidence type="ECO:0000256" key="5">
    <source>
        <dbReference type="ARBA" id="ARBA00024029"/>
    </source>
</evidence>
<comment type="cofactor">
    <cofactor evidence="1">
        <name>Zn(2+)</name>
        <dbReference type="ChEBI" id="CHEBI:29105"/>
    </cofactor>
</comment>
<accession>A0A1R0KVC2</accession>
<dbReference type="Proteomes" id="UP000187486">
    <property type="component" value="Unassembled WGS sequence"/>
</dbReference>
<dbReference type="STRING" id="76021.BS329_14830"/>
<dbReference type="GO" id="GO:0046872">
    <property type="term" value="F:metal ion binding"/>
    <property type="evidence" value="ECO:0007669"/>
    <property type="project" value="UniProtKB-KW"/>
</dbReference>
<keyword evidence="3 6" id="KW-0378">Hydrolase</keyword>
<keyword evidence="4" id="KW-0862">Zinc</keyword>
<sequence>MRRGRSSGYRSPVNLFPTATTADERARGADVAVLPIGSFEQHGAHLPLATDAVIATTIADALASAYPVLRLPPITIACSHEHADWPGTVSISAATLYAVVNDVAASLRRSGVPKLVLVNAHGGNYVLSNVVQESSSPMALFPGVEGWQAAHDAARLETSLDSDMHAGELETSLLLHAHPSLVRPGFAEADHLADDRRHLLTVGLRPYSESGVVGRPSLGTAEKGRLVLESLVRSFAGTLETLNRLL</sequence>
<dbReference type="GO" id="GO:0016811">
    <property type="term" value="F:hydrolase activity, acting on carbon-nitrogen (but not peptide) bonds, in linear amides"/>
    <property type="evidence" value="ECO:0007669"/>
    <property type="project" value="TreeGrafter"/>
</dbReference>
<proteinExistence type="inferred from homology"/>
<evidence type="ECO:0000256" key="4">
    <source>
        <dbReference type="ARBA" id="ARBA00022833"/>
    </source>
</evidence>
<name>A0A1R0KVC2_9PSEU</name>
<keyword evidence="2" id="KW-0479">Metal-binding</keyword>
<dbReference type="AlphaFoldDB" id="A0A1R0KVC2"/>
<dbReference type="SUPFAM" id="SSF102215">
    <property type="entry name" value="Creatininase"/>
    <property type="match status" value="1"/>
</dbReference>
<dbReference type="EMBL" id="MQUQ01000006">
    <property type="protein sequence ID" value="OLZ52571.1"/>
    <property type="molecule type" value="Genomic_DNA"/>
</dbReference>
<evidence type="ECO:0000256" key="1">
    <source>
        <dbReference type="ARBA" id="ARBA00001947"/>
    </source>
</evidence>
<evidence type="ECO:0000313" key="7">
    <source>
        <dbReference type="Proteomes" id="UP000187486"/>
    </source>
</evidence>
<dbReference type="PANTHER" id="PTHR35005">
    <property type="entry name" value="3-DEHYDRO-SCYLLO-INOSOSE HYDROLASE"/>
    <property type="match status" value="1"/>
</dbReference>
<reference evidence="6 7" key="1">
    <citation type="submission" date="2016-01" db="EMBL/GenBank/DDBJ databases">
        <title>Amycolatopsis coloradensis genome sequencing and assembly.</title>
        <authorList>
            <person name="Mayilraj S."/>
        </authorList>
    </citation>
    <scope>NUCLEOTIDE SEQUENCE [LARGE SCALE GENOMIC DNA]</scope>
    <source>
        <strain evidence="6 7">DSM 44225</strain>
    </source>
</reference>
<comment type="similarity">
    <text evidence="5">Belongs to the creatininase superfamily.</text>
</comment>
<comment type="caution">
    <text evidence="6">The sequence shown here is derived from an EMBL/GenBank/DDBJ whole genome shotgun (WGS) entry which is preliminary data.</text>
</comment>
<keyword evidence="7" id="KW-1185">Reference proteome</keyword>